<organism evidence="4 5">
    <name type="scientific">Vagococcus proximus</name>
    <dbReference type="NCBI Taxonomy" id="2991417"/>
    <lineage>
        <taxon>Bacteria</taxon>
        <taxon>Bacillati</taxon>
        <taxon>Bacillota</taxon>
        <taxon>Bacilli</taxon>
        <taxon>Lactobacillales</taxon>
        <taxon>Enterococcaceae</taxon>
        <taxon>Vagococcus</taxon>
    </lineage>
</organism>
<dbReference type="Proteomes" id="UP001147148">
    <property type="component" value="Unassembled WGS sequence"/>
</dbReference>
<accession>A0ABT5X2N8</accession>
<dbReference type="Pfam" id="PF07902">
    <property type="entry name" value="Gp58"/>
    <property type="match status" value="1"/>
</dbReference>
<comment type="caution">
    <text evidence="4">The sequence shown here is derived from an EMBL/GenBank/DDBJ whole genome shotgun (WGS) entry which is preliminary data.</text>
</comment>
<evidence type="ECO:0000313" key="5">
    <source>
        <dbReference type="Proteomes" id="UP001147148"/>
    </source>
</evidence>
<proteinExistence type="predicted"/>
<dbReference type="InterPro" id="IPR012892">
    <property type="entry name" value="Gp58"/>
</dbReference>
<sequence>MSYPILYKAEASIFNKFAIGVLKDIKDPVIREKRNSVYTFEFEYLVDSNLFKELANDRLVSVNNNGQLNQRFRINRITKPIKGYAKVYCKHIRDDFEGFYMDPEVIVSGSANAALTTWKNAIKNPNEITVTSNVTTTTKTVWTIDKVANPLLALGGVTGSILQRWGGEYEFDNYKVKLWSQRGKHTGALLSYGKNIIDLENDDIMTNLYTSIYPYAVLREEGSDKEELLTIDSLIIDGPYASKYANKITIPVDFSSEEPKDKAALKKLAESYVKKNDVGKPKINVKVTPIDTTSTVDFHHLKNFDNVKLCDTVTVKLVQYGIDFKAKVIGVEYDPVLERVISYEIGEPRGSLGNTIKQLENDVEKSVANSNTALHSANGKNTNFYGPDEPKATKIGDIWYKDIGGGNYEMYRWDGSIWKQIEFDINIEEQLEEVNKNIDEALKEAEQAREEAGFSKDTAEQAIKDALAAKEAADKNGGKLKEFEIDLDKEKNKLTLTQKDVADGKVSIHKLETDSKHSIESISNLEGDITSIEKNINGIQTSVKGKADQTEVTQLKNQFNVTVKDVESNKASITVIKKDINLKVSKDDLMSQINLNPKGVLIQGKNIMLDGNVKMNDAYIKNLTVNTAFIKNIKAIDVDVSRLTSGTVNTGLIKIASKLELTTSNGYLTGTYNFNEENAIEPRSFSGTWKLGWRDLQFTGVTTESKSNYGSYTATTFGQDTMKFRSYLDSSNKTMKSRIDIYAYQGSKFQMKDNINTSKPLSLEIKPSRIIMTIGDNIVARIGNEGNIYASNLIKSTTMECSNISVPEIKSTNIEARTVNSKEYDQYLYLQGGPSMENAFRLRRQNGNKFLGEMKSDWLNTAENGGGGTFQVRLTQGGYLKNNSGTFSESKLTILDHERHIEKFKLSSFKELETTIFQMEEDENHDDVTSYLSKPIIGYTVESLVRAGMESAITYINGEPSAYEVEKLLPYIFEPLKELHIELDRLKQKINEMGI</sequence>
<evidence type="ECO:0000256" key="1">
    <source>
        <dbReference type="SAM" id="Coils"/>
    </source>
</evidence>
<evidence type="ECO:0000259" key="2">
    <source>
        <dbReference type="Pfam" id="PF06605"/>
    </source>
</evidence>
<dbReference type="Pfam" id="PF06605">
    <property type="entry name" value="Prophage_tail"/>
    <property type="match status" value="1"/>
</dbReference>
<dbReference type="RefSeq" id="WP_275471858.1">
    <property type="nucleotide sequence ID" value="NZ_JAPDSH010000006.1"/>
</dbReference>
<reference evidence="4" key="1">
    <citation type="submission" date="2022-10" db="EMBL/GenBank/DDBJ databases">
        <title>Vagococcus sp. isolated from poultry meat.</title>
        <authorList>
            <person name="Johansson P."/>
            <person name="Bjorkroth J."/>
        </authorList>
    </citation>
    <scope>NUCLEOTIDE SEQUENCE</scope>
    <source>
        <strain evidence="4">PNs007</strain>
    </source>
</reference>
<evidence type="ECO:0000259" key="3">
    <source>
        <dbReference type="Pfam" id="PF07902"/>
    </source>
</evidence>
<dbReference type="NCBIfam" id="TIGR01665">
    <property type="entry name" value="put_anti_recept"/>
    <property type="match status" value="1"/>
</dbReference>
<keyword evidence="5" id="KW-1185">Reference proteome</keyword>
<keyword evidence="1" id="KW-0175">Coiled coil</keyword>
<feature type="coiled-coil region" evidence="1">
    <location>
        <begin position="424"/>
        <end position="500"/>
    </location>
</feature>
<feature type="domain" description="Tail spike" evidence="2">
    <location>
        <begin position="160"/>
        <end position="338"/>
    </location>
</feature>
<dbReference type="EMBL" id="JAPDSH010000006">
    <property type="protein sequence ID" value="MDF0480273.1"/>
    <property type="molecule type" value="Genomic_DNA"/>
</dbReference>
<evidence type="ECO:0000313" key="4">
    <source>
        <dbReference type="EMBL" id="MDF0480273.1"/>
    </source>
</evidence>
<feature type="domain" description="Gp58-like" evidence="3">
    <location>
        <begin position="503"/>
        <end position="654"/>
    </location>
</feature>
<name>A0ABT5X2N8_9ENTE</name>
<dbReference type="InterPro" id="IPR007119">
    <property type="entry name" value="Phage_tail_spike_N"/>
</dbReference>
<gene>
    <name evidence="4" type="ORF">OL233_08250</name>
</gene>
<protein>
    <submittedName>
        <fullName evidence="4">Phage tail protein</fullName>
    </submittedName>
</protein>
<dbReference type="InterPro" id="IPR010572">
    <property type="entry name" value="Tail_dom"/>
</dbReference>